<gene>
    <name evidence="1" type="ORF">RGB73_00040</name>
</gene>
<accession>A0ABY9T435</accession>
<name>A0ABY9T435_BREBE</name>
<evidence type="ECO:0008006" key="3">
    <source>
        <dbReference type="Google" id="ProtNLM"/>
    </source>
</evidence>
<dbReference type="Proteomes" id="UP001256827">
    <property type="component" value="Chromosome"/>
</dbReference>
<keyword evidence="2" id="KW-1185">Reference proteome</keyword>
<dbReference type="EMBL" id="CP134050">
    <property type="protein sequence ID" value="WNC14857.1"/>
    <property type="molecule type" value="Genomic_DNA"/>
</dbReference>
<dbReference type="Pfam" id="PF11354">
    <property type="entry name" value="DUF3156"/>
    <property type="match status" value="1"/>
</dbReference>
<sequence>MGIYSVIDNRAWKVLRTVAADFCSFAVIEHVSDNRIQLDGGKLGVDDLQASYRVINKWMGRVYVYTWTWSFSDPTPAADMEITCKYSGKTGAKTVRFVSKQSAPILEAFNGDRKVQRLCQTVDYESIRLNYSKEEGRWRVTMRPNYGDYIWILLPPVKYARRPNQQEIQDTMALIHRIRKLIEQFSKGR</sequence>
<dbReference type="RefSeq" id="WP_310767636.1">
    <property type="nucleotide sequence ID" value="NZ_CP134050.1"/>
</dbReference>
<protein>
    <recommendedName>
        <fullName evidence="3">DUF3156 family protein</fullName>
    </recommendedName>
</protein>
<dbReference type="InterPro" id="IPR021500">
    <property type="entry name" value="DUF3156"/>
</dbReference>
<evidence type="ECO:0000313" key="1">
    <source>
        <dbReference type="EMBL" id="WNC14857.1"/>
    </source>
</evidence>
<proteinExistence type="predicted"/>
<evidence type="ECO:0000313" key="2">
    <source>
        <dbReference type="Proteomes" id="UP001256827"/>
    </source>
</evidence>
<reference evidence="1 2" key="1">
    <citation type="submission" date="2023-09" db="EMBL/GenBank/DDBJ databases">
        <title>Complete Genome and Methylome dissection of Bacillus brevis NEB573 original source of BbsI restriction endonuclease.</title>
        <authorList>
            <person name="Fomenkov A."/>
            <person name="Roberts R.D."/>
        </authorList>
    </citation>
    <scope>NUCLEOTIDE SEQUENCE [LARGE SCALE GENOMIC DNA]</scope>
    <source>
        <strain evidence="1 2">NEB573</strain>
    </source>
</reference>
<organism evidence="1 2">
    <name type="scientific">Brevibacillus brevis</name>
    <name type="common">Bacillus brevis</name>
    <dbReference type="NCBI Taxonomy" id="1393"/>
    <lineage>
        <taxon>Bacteria</taxon>
        <taxon>Bacillati</taxon>
        <taxon>Bacillota</taxon>
        <taxon>Bacilli</taxon>
        <taxon>Bacillales</taxon>
        <taxon>Paenibacillaceae</taxon>
        <taxon>Brevibacillus</taxon>
    </lineage>
</organism>